<feature type="domain" description="Sphingomyelin phosphodiesterase C-terminal" evidence="3">
    <location>
        <begin position="3"/>
        <end position="103"/>
    </location>
</feature>
<accession>A0AAV8YBK6</accession>
<protein>
    <recommendedName>
        <fullName evidence="3">Sphingomyelin phosphodiesterase C-terminal domain-containing protein</fullName>
    </recommendedName>
</protein>
<evidence type="ECO:0000259" key="3">
    <source>
        <dbReference type="Pfam" id="PF19272"/>
    </source>
</evidence>
<dbReference type="GO" id="GO:0046513">
    <property type="term" value="P:ceramide biosynthetic process"/>
    <property type="evidence" value="ECO:0007669"/>
    <property type="project" value="TreeGrafter"/>
</dbReference>
<keyword evidence="1" id="KW-0378">Hydrolase</keyword>
<dbReference type="PANTHER" id="PTHR10340">
    <property type="entry name" value="SPHINGOMYELIN PHOSPHODIESTERASE"/>
    <property type="match status" value="1"/>
</dbReference>
<proteinExistence type="predicted"/>
<dbReference type="GO" id="GO:0061750">
    <property type="term" value="F:acid sphingomyelin phosphodiesterase activity"/>
    <property type="evidence" value="ECO:0007669"/>
    <property type="project" value="TreeGrafter"/>
</dbReference>
<organism evidence="4 5">
    <name type="scientific">Aromia moschata</name>
    <dbReference type="NCBI Taxonomy" id="1265417"/>
    <lineage>
        <taxon>Eukaryota</taxon>
        <taxon>Metazoa</taxon>
        <taxon>Ecdysozoa</taxon>
        <taxon>Arthropoda</taxon>
        <taxon>Hexapoda</taxon>
        <taxon>Insecta</taxon>
        <taxon>Pterygota</taxon>
        <taxon>Neoptera</taxon>
        <taxon>Endopterygota</taxon>
        <taxon>Coleoptera</taxon>
        <taxon>Polyphaga</taxon>
        <taxon>Cucujiformia</taxon>
        <taxon>Chrysomeloidea</taxon>
        <taxon>Cerambycidae</taxon>
        <taxon>Cerambycinae</taxon>
        <taxon>Callichromatini</taxon>
        <taxon>Aromia</taxon>
    </lineage>
</organism>
<evidence type="ECO:0000313" key="4">
    <source>
        <dbReference type="EMBL" id="KAJ8949027.1"/>
    </source>
</evidence>
<dbReference type="GO" id="GO:0016020">
    <property type="term" value="C:membrane"/>
    <property type="evidence" value="ECO:0007669"/>
    <property type="project" value="GOC"/>
</dbReference>
<keyword evidence="5" id="KW-1185">Reference proteome</keyword>
<comment type="caution">
    <text evidence="4">The sequence shown here is derived from an EMBL/GenBank/DDBJ whole genome shotgun (WGS) entry which is preliminary data.</text>
</comment>
<dbReference type="Proteomes" id="UP001162162">
    <property type="component" value="Unassembled WGS sequence"/>
</dbReference>
<gene>
    <name evidence="4" type="ORF">NQ318_005201</name>
</gene>
<keyword evidence="2" id="KW-0325">Glycoprotein</keyword>
<dbReference type="InterPro" id="IPR045473">
    <property type="entry name" value="ASM_C"/>
</dbReference>
<name>A0AAV8YBK6_9CUCU</name>
<dbReference type="GO" id="GO:0006685">
    <property type="term" value="P:sphingomyelin catabolic process"/>
    <property type="evidence" value="ECO:0007669"/>
    <property type="project" value="TreeGrafter"/>
</dbReference>
<dbReference type="AlphaFoldDB" id="A0AAV8YBK6"/>
<evidence type="ECO:0000256" key="1">
    <source>
        <dbReference type="ARBA" id="ARBA00022801"/>
    </source>
</evidence>
<evidence type="ECO:0000313" key="5">
    <source>
        <dbReference type="Proteomes" id="UP001162162"/>
    </source>
</evidence>
<sequence length="103" mass="12178">MPYMVANYDQYIYNLTKANEKKTAPEWYKLYSFKEAYGLTDLGLQRFGDLLKKMSDSQDLLWQYFRFLVRDSDVKLKEGCNKKCLEQLLCYITAVETNDSVNC</sequence>
<dbReference type="GO" id="GO:0005615">
    <property type="term" value="C:extracellular space"/>
    <property type="evidence" value="ECO:0007669"/>
    <property type="project" value="TreeGrafter"/>
</dbReference>
<dbReference type="EMBL" id="JAPWTK010000125">
    <property type="protein sequence ID" value="KAJ8949027.1"/>
    <property type="molecule type" value="Genomic_DNA"/>
</dbReference>
<reference evidence="4" key="1">
    <citation type="journal article" date="2023" name="Insect Mol. Biol.">
        <title>Genome sequencing provides insights into the evolution of gene families encoding plant cell wall-degrading enzymes in longhorned beetles.</title>
        <authorList>
            <person name="Shin N.R."/>
            <person name="Okamura Y."/>
            <person name="Kirsch R."/>
            <person name="Pauchet Y."/>
        </authorList>
    </citation>
    <scope>NUCLEOTIDE SEQUENCE</scope>
    <source>
        <strain evidence="4">AMC_N1</strain>
    </source>
</reference>
<dbReference type="GO" id="GO:0005764">
    <property type="term" value="C:lysosome"/>
    <property type="evidence" value="ECO:0007669"/>
    <property type="project" value="TreeGrafter"/>
</dbReference>
<dbReference type="Pfam" id="PF19272">
    <property type="entry name" value="ASMase_C"/>
    <property type="match status" value="1"/>
</dbReference>
<evidence type="ECO:0000256" key="2">
    <source>
        <dbReference type="ARBA" id="ARBA00023180"/>
    </source>
</evidence>
<dbReference type="PANTHER" id="PTHR10340:SF29">
    <property type="entry name" value="SPHINGOMYELIN PHOSPHODIESTERASE"/>
    <property type="match status" value="1"/>
</dbReference>